<dbReference type="InterPro" id="IPR022764">
    <property type="entry name" value="Peptidase_S54_rhomboid_dom"/>
</dbReference>
<feature type="domain" description="Peptidase S54 rhomboid" evidence="6">
    <location>
        <begin position="57"/>
        <end position="199"/>
    </location>
</feature>
<dbReference type="RefSeq" id="WP_104515451.1">
    <property type="nucleotide sequence ID" value="NZ_MQVW01000024.1"/>
</dbReference>
<evidence type="ECO:0000256" key="2">
    <source>
        <dbReference type="ARBA" id="ARBA00022692"/>
    </source>
</evidence>
<dbReference type="OrthoDB" id="680602at2"/>
<keyword evidence="8" id="KW-0645">Protease</keyword>
<feature type="transmembrane region" description="Helical" evidence="5">
    <location>
        <begin position="99"/>
        <end position="119"/>
    </location>
</feature>
<feature type="transmembrane region" description="Helical" evidence="5">
    <location>
        <begin position="71"/>
        <end position="92"/>
    </location>
</feature>
<dbReference type="Pfam" id="PF20216">
    <property type="entry name" value="DUF6576"/>
    <property type="match status" value="1"/>
</dbReference>
<dbReference type="InterPro" id="IPR046483">
    <property type="entry name" value="DUF6576"/>
</dbReference>
<keyword evidence="9" id="KW-1185">Reference proteome</keyword>
<evidence type="ECO:0000256" key="4">
    <source>
        <dbReference type="ARBA" id="ARBA00023136"/>
    </source>
</evidence>
<keyword evidence="8" id="KW-0378">Hydrolase</keyword>
<evidence type="ECO:0000313" key="8">
    <source>
        <dbReference type="EMBL" id="PPK95011.1"/>
    </source>
</evidence>
<feature type="transmembrane region" description="Helical" evidence="5">
    <location>
        <begin position="158"/>
        <end position="177"/>
    </location>
</feature>
<keyword evidence="3 5" id="KW-1133">Transmembrane helix</keyword>
<dbReference type="GO" id="GO:0004252">
    <property type="term" value="F:serine-type endopeptidase activity"/>
    <property type="evidence" value="ECO:0007669"/>
    <property type="project" value="InterPro"/>
</dbReference>
<keyword evidence="2 5" id="KW-0812">Transmembrane</keyword>
<evidence type="ECO:0000256" key="5">
    <source>
        <dbReference type="SAM" id="Phobius"/>
    </source>
</evidence>
<dbReference type="SUPFAM" id="SSF144091">
    <property type="entry name" value="Rhomboid-like"/>
    <property type="match status" value="1"/>
</dbReference>
<reference evidence="8 9" key="1">
    <citation type="submission" date="2018-02" db="EMBL/GenBank/DDBJ databases">
        <title>Genomic Encyclopedia of Archaeal and Bacterial Type Strains, Phase II (KMG-II): from individual species to whole genera.</title>
        <authorList>
            <person name="Goeker M."/>
        </authorList>
    </citation>
    <scope>NUCLEOTIDE SEQUENCE [LARGE SCALE GENOMIC DNA]</scope>
    <source>
        <strain evidence="8 9">DSM 16809</strain>
    </source>
</reference>
<protein>
    <submittedName>
        <fullName evidence="8">Membrane associated rhomboid family serine protease</fullName>
    </submittedName>
</protein>
<dbReference type="PANTHER" id="PTHR43066">
    <property type="entry name" value="RHOMBOID-RELATED PROTEIN"/>
    <property type="match status" value="1"/>
</dbReference>
<accession>A0A2S6ILF4</accession>
<comment type="subcellular location">
    <subcellularLocation>
        <location evidence="1">Membrane</location>
        <topology evidence="1">Multi-pass membrane protein</topology>
    </subcellularLocation>
</comment>
<feature type="transmembrane region" description="Helical" evidence="5">
    <location>
        <begin position="125"/>
        <end position="146"/>
    </location>
</feature>
<dbReference type="Proteomes" id="UP000239002">
    <property type="component" value="Unassembled WGS sequence"/>
</dbReference>
<proteinExistence type="predicted"/>
<feature type="transmembrane region" description="Helical" evidence="5">
    <location>
        <begin position="20"/>
        <end position="39"/>
    </location>
</feature>
<dbReference type="Gene3D" id="1.20.1540.10">
    <property type="entry name" value="Rhomboid-like"/>
    <property type="match status" value="1"/>
</dbReference>
<organism evidence="8 9">
    <name type="scientific">Nonlabens xylanidelens</name>
    <dbReference type="NCBI Taxonomy" id="191564"/>
    <lineage>
        <taxon>Bacteria</taxon>
        <taxon>Pseudomonadati</taxon>
        <taxon>Bacteroidota</taxon>
        <taxon>Flavobacteriia</taxon>
        <taxon>Flavobacteriales</taxon>
        <taxon>Flavobacteriaceae</taxon>
        <taxon>Nonlabens</taxon>
    </lineage>
</organism>
<evidence type="ECO:0000256" key="3">
    <source>
        <dbReference type="ARBA" id="ARBA00022989"/>
    </source>
</evidence>
<evidence type="ECO:0000256" key="1">
    <source>
        <dbReference type="ARBA" id="ARBA00004141"/>
    </source>
</evidence>
<dbReference type="GO" id="GO:0006508">
    <property type="term" value="P:proteolysis"/>
    <property type="evidence" value="ECO:0007669"/>
    <property type="project" value="UniProtKB-KW"/>
</dbReference>
<dbReference type="InterPro" id="IPR035952">
    <property type="entry name" value="Rhomboid-like_sf"/>
</dbReference>
<feature type="domain" description="DUF6576" evidence="7">
    <location>
        <begin position="255"/>
        <end position="285"/>
    </location>
</feature>
<comment type="caution">
    <text evidence="8">The sequence shown here is derived from an EMBL/GenBank/DDBJ whole genome shotgun (WGS) entry which is preliminary data.</text>
</comment>
<sequence>MNVWDKFRAKFATIDTSGQLITVLFFTSFLSWLLIRIYSPAFGFLTLSNGFLPALLEPWCWFTYGFLHLDIWHFIGNGLGIYISGGFILNIFKGRQFLTLFFLGVLAGAISFVLATGLLPDFFRGTSILGASAGVFALIFFACTYFPESEYRLVFVNIKLKYFAYFFLTINIVMVAVQENTGGSLAHLAGAAVGYFAAVRMKEGDDILEFFARIGDFFLNLFKPTVKKPKSERKAKMKTVYKGKTASSKTASKVKSTDQKKVDAILDKISASGYESLSKAEKDYLFKAGKD</sequence>
<dbReference type="EMBL" id="PTJE01000003">
    <property type="protein sequence ID" value="PPK95011.1"/>
    <property type="molecule type" value="Genomic_DNA"/>
</dbReference>
<evidence type="ECO:0000259" key="7">
    <source>
        <dbReference type="Pfam" id="PF20216"/>
    </source>
</evidence>
<name>A0A2S6ILF4_9FLAO</name>
<dbReference type="AlphaFoldDB" id="A0A2S6ILF4"/>
<keyword evidence="4 5" id="KW-0472">Membrane</keyword>
<evidence type="ECO:0000313" key="9">
    <source>
        <dbReference type="Proteomes" id="UP000239002"/>
    </source>
</evidence>
<gene>
    <name evidence="8" type="ORF">LY01_01764</name>
</gene>
<dbReference type="Pfam" id="PF01694">
    <property type="entry name" value="Rhomboid"/>
    <property type="match status" value="1"/>
</dbReference>
<evidence type="ECO:0000259" key="6">
    <source>
        <dbReference type="Pfam" id="PF01694"/>
    </source>
</evidence>
<dbReference type="GO" id="GO:0016020">
    <property type="term" value="C:membrane"/>
    <property type="evidence" value="ECO:0007669"/>
    <property type="project" value="UniProtKB-SubCell"/>
</dbReference>